<accession>A0ACC1YM33</accession>
<gene>
    <name evidence="1" type="ORF">OWV82_003228</name>
</gene>
<organism evidence="1 2">
    <name type="scientific">Melia azedarach</name>
    <name type="common">Chinaberry tree</name>
    <dbReference type="NCBI Taxonomy" id="155640"/>
    <lineage>
        <taxon>Eukaryota</taxon>
        <taxon>Viridiplantae</taxon>
        <taxon>Streptophyta</taxon>
        <taxon>Embryophyta</taxon>
        <taxon>Tracheophyta</taxon>
        <taxon>Spermatophyta</taxon>
        <taxon>Magnoliopsida</taxon>
        <taxon>eudicotyledons</taxon>
        <taxon>Gunneridae</taxon>
        <taxon>Pentapetalae</taxon>
        <taxon>rosids</taxon>
        <taxon>malvids</taxon>
        <taxon>Sapindales</taxon>
        <taxon>Meliaceae</taxon>
        <taxon>Melia</taxon>
    </lineage>
</organism>
<evidence type="ECO:0000313" key="1">
    <source>
        <dbReference type="EMBL" id="KAJ4724219.1"/>
    </source>
</evidence>
<keyword evidence="2" id="KW-1185">Reference proteome</keyword>
<protein>
    <submittedName>
        <fullName evidence="1">Cytochrome P450</fullName>
    </submittedName>
</protein>
<dbReference type="Proteomes" id="UP001164539">
    <property type="component" value="Chromosome 2"/>
</dbReference>
<sequence length="329" mass="37482">MEYQLPSFPVILSFLLFVFMIWKKSKSNQSTLNLPPGPWKLPLVGNMHQLAGSHPHRGLRELAMKHGPLMHLKLGEVSHFVISSADAAREVLKTHDLTFATRPRLLAGRIICYNYTDIVLAPYGDYWRQMRKICTLELLSSKRVQSYRSIREEEVSNLITSISSNAGLSVNFSKMIFSLTNDITARAAFGGRREDNEKIKQIFQKIVQLAEGFSLADMFPSVKLLEVLSGMRFELEKIRKEADKIFEKIIDEHRSAISKRTGEGKPEDIVDVLLHVQEHGDLQFPLTNDNIKAVVLVSSLFDIHILYISTDELLHFHFTPRSTSSSFKI</sequence>
<dbReference type="EMBL" id="CM051395">
    <property type="protein sequence ID" value="KAJ4724219.1"/>
    <property type="molecule type" value="Genomic_DNA"/>
</dbReference>
<name>A0ACC1YM33_MELAZ</name>
<evidence type="ECO:0000313" key="2">
    <source>
        <dbReference type="Proteomes" id="UP001164539"/>
    </source>
</evidence>
<reference evidence="1 2" key="1">
    <citation type="journal article" date="2023" name="Science">
        <title>Complex scaffold remodeling in plant triterpene biosynthesis.</title>
        <authorList>
            <person name="De La Pena R."/>
            <person name="Hodgson H."/>
            <person name="Liu J.C."/>
            <person name="Stephenson M.J."/>
            <person name="Martin A.C."/>
            <person name="Owen C."/>
            <person name="Harkess A."/>
            <person name="Leebens-Mack J."/>
            <person name="Jimenez L.E."/>
            <person name="Osbourn A."/>
            <person name="Sattely E.S."/>
        </authorList>
    </citation>
    <scope>NUCLEOTIDE SEQUENCE [LARGE SCALE GENOMIC DNA]</scope>
    <source>
        <strain evidence="2">cv. JPN11</strain>
        <tissue evidence="1">Leaf</tissue>
    </source>
</reference>
<comment type="caution">
    <text evidence="1">The sequence shown here is derived from an EMBL/GenBank/DDBJ whole genome shotgun (WGS) entry which is preliminary data.</text>
</comment>
<proteinExistence type="predicted"/>